<feature type="transmembrane region" description="Helical" evidence="5">
    <location>
        <begin position="88"/>
        <end position="106"/>
    </location>
</feature>
<gene>
    <name evidence="6" type="ORF">HMPREF9473_00456</name>
</gene>
<comment type="caution">
    <text evidence="6">The sequence shown here is derived from an EMBL/GenBank/DDBJ whole genome shotgun (WGS) entry which is preliminary data.</text>
</comment>
<evidence type="ECO:0000256" key="4">
    <source>
        <dbReference type="ARBA" id="ARBA00023136"/>
    </source>
</evidence>
<evidence type="ECO:0000256" key="5">
    <source>
        <dbReference type="SAM" id="Phobius"/>
    </source>
</evidence>
<name>G5IAB6_9FIRM</name>
<dbReference type="PATRIC" id="fig|742737.3.peg.457"/>
<dbReference type="GO" id="GO:0016020">
    <property type="term" value="C:membrane"/>
    <property type="evidence" value="ECO:0007669"/>
    <property type="project" value="UniProtKB-SubCell"/>
</dbReference>
<dbReference type="PANTHER" id="PTHR31746">
    <property type="entry name" value="TRANSMEMBRANE PROTEIN 229 FAMILY MEMBER"/>
    <property type="match status" value="1"/>
</dbReference>
<dbReference type="InterPro" id="IPR010540">
    <property type="entry name" value="CmpB_TMEM229"/>
</dbReference>
<evidence type="ECO:0000256" key="3">
    <source>
        <dbReference type="ARBA" id="ARBA00022989"/>
    </source>
</evidence>
<comment type="subcellular location">
    <subcellularLocation>
        <location evidence="1">Membrane</location>
        <topology evidence="1">Multi-pass membrane protein</topology>
    </subcellularLocation>
</comment>
<dbReference type="AlphaFoldDB" id="G5IAB6"/>
<evidence type="ECO:0000313" key="6">
    <source>
        <dbReference type="EMBL" id="EHI62005.1"/>
    </source>
</evidence>
<keyword evidence="4 5" id="KW-0472">Membrane</keyword>
<feature type="transmembrane region" description="Helical" evidence="5">
    <location>
        <begin position="47"/>
        <end position="67"/>
    </location>
</feature>
<sequence length="151" mass="17284">MKTYNELKLITTNFFKCGVTGWCLEVMFTSVESIMAQDWRLMGKTSLLMFPIYGMGALLGPVGKWIDQWLSVTPGEHLRSSDRMIRHGVLYMVLIFTAEYISGAWLRSRGMCPWDYTGRQTNINGLIRLDFAPLWFATGLLFEQITKKKGA</sequence>
<evidence type="ECO:0000256" key="2">
    <source>
        <dbReference type="ARBA" id="ARBA00022692"/>
    </source>
</evidence>
<dbReference type="EMBL" id="ADLN01000001">
    <property type="protein sequence ID" value="EHI62005.1"/>
    <property type="molecule type" value="Genomic_DNA"/>
</dbReference>
<accession>G5IAB6</accession>
<evidence type="ECO:0000313" key="7">
    <source>
        <dbReference type="Proteomes" id="UP000005384"/>
    </source>
</evidence>
<keyword evidence="3 5" id="KW-1133">Transmembrane helix</keyword>
<dbReference type="RefSeq" id="WP_006778438.1">
    <property type="nucleotide sequence ID" value="NZ_CP040506.1"/>
</dbReference>
<organism evidence="6 7">
    <name type="scientific">Hungatella hathewayi WAL-18680</name>
    <dbReference type="NCBI Taxonomy" id="742737"/>
    <lineage>
        <taxon>Bacteria</taxon>
        <taxon>Bacillati</taxon>
        <taxon>Bacillota</taxon>
        <taxon>Clostridia</taxon>
        <taxon>Lachnospirales</taxon>
        <taxon>Lachnospiraceae</taxon>
        <taxon>Hungatella</taxon>
    </lineage>
</organism>
<reference evidence="6 7" key="1">
    <citation type="submission" date="2011-08" db="EMBL/GenBank/DDBJ databases">
        <title>The Genome Sequence of Clostridium hathewayi WAL-18680.</title>
        <authorList>
            <consortium name="The Broad Institute Genome Sequencing Platform"/>
            <person name="Earl A."/>
            <person name="Ward D."/>
            <person name="Feldgarden M."/>
            <person name="Gevers D."/>
            <person name="Finegold S.M."/>
            <person name="Summanen P.H."/>
            <person name="Molitoris D.R."/>
            <person name="Song M."/>
            <person name="Daigneault M."/>
            <person name="Allen-Vercoe E."/>
            <person name="Young S.K."/>
            <person name="Zeng Q."/>
            <person name="Gargeya S."/>
            <person name="Fitzgerald M."/>
            <person name="Haas B."/>
            <person name="Abouelleil A."/>
            <person name="Alvarado L."/>
            <person name="Arachchi H.M."/>
            <person name="Berlin A."/>
            <person name="Brown A."/>
            <person name="Chapman S.B."/>
            <person name="Chen Z."/>
            <person name="Dunbar C."/>
            <person name="Freedman E."/>
            <person name="Gearin G."/>
            <person name="Gellesch M."/>
            <person name="Goldberg J."/>
            <person name="Griggs A."/>
            <person name="Gujja S."/>
            <person name="Heiman D."/>
            <person name="Howarth C."/>
            <person name="Larson L."/>
            <person name="Lui A."/>
            <person name="MacDonald P.J.P."/>
            <person name="Montmayeur A."/>
            <person name="Murphy C."/>
            <person name="Neiman D."/>
            <person name="Pearson M."/>
            <person name="Priest M."/>
            <person name="Roberts A."/>
            <person name="Saif S."/>
            <person name="Shea T."/>
            <person name="Shenoy N."/>
            <person name="Sisk P."/>
            <person name="Stolte C."/>
            <person name="Sykes S."/>
            <person name="Wortman J."/>
            <person name="Nusbaum C."/>
            <person name="Birren B."/>
        </authorList>
    </citation>
    <scope>NUCLEOTIDE SEQUENCE [LARGE SCALE GENOMIC DNA]</scope>
    <source>
        <strain evidence="6 7">WAL-18680</strain>
    </source>
</reference>
<dbReference type="Pfam" id="PF06541">
    <property type="entry name" value="ABC_trans_CmpB"/>
    <property type="match status" value="1"/>
</dbReference>
<keyword evidence="7" id="KW-1185">Reference proteome</keyword>
<dbReference type="PANTHER" id="PTHR31746:SF2">
    <property type="entry name" value="TRANSMEMBRANE PROTEIN 229A"/>
    <property type="match status" value="1"/>
</dbReference>
<proteinExistence type="predicted"/>
<protein>
    <submittedName>
        <fullName evidence="6">Uncharacterized protein</fullName>
    </submittedName>
</protein>
<dbReference type="HOGENOM" id="CLU_102218_1_0_9"/>
<evidence type="ECO:0000256" key="1">
    <source>
        <dbReference type="ARBA" id="ARBA00004141"/>
    </source>
</evidence>
<dbReference type="Proteomes" id="UP000005384">
    <property type="component" value="Unassembled WGS sequence"/>
</dbReference>
<keyword evidence="2 5" id="KW-0812">Transmembrane</keyword>
<dbReference type="OrthoDB" id="5523261at2"/>